<keyword evidence="2" id="KW-1133">Transmembrane helix</keyword>
<keyword evidence="2" id="KW-0472">Membrane</keyword>
<evidence type="ECO:0000256" key="2">
    <source>
        <dbReference type="SAM" id="Phobius"/>
    </source>
</evidence>
<dbReference type="Pfam" id="PF14559">
    <property type="entry name" value="TPR_19"/>
    <property type="match status" value="1"/>
</dbReference>
<feature type="repeat" description="TPR" evidence="1">
    <location>
        <begin position="188"/>
        <end position="221"/>
    </location>
</feature>
<accession>E4RSL4</accession>
<evidence type="ECO:0000256" key="1">
    <source>
        <dbReference type="PROSITE-ProRule" id="PRU00339"/>
    </source>
</evidence>
<dbReference type="InterPro" id="IPR019734">
    <property type="entry name" value="TPR_rpt"/>
</dbReference>
<dbReference type="eggNOG" id="COG0457">
    <property type="taxonomic scope" value="Bacteria"/>
</dbReference>
<evidence type="ECO:0000313" key="4">
    <source>
        <dbReference type="Proteomes" id="UP000007435"/>
    </source>
</evidence>
<dbReference type="Gene3D" id="1.25.40.10">
    <property type="entry name" value="Tetratricopeptide repeat domain"/>
    <property type="match status" value="1"/>
</dbReference>
<dbReference type="PROSITE" id="PS50005">
    <property type="entry name" value="TPR"/>
    <property type="match status" value="1"/>
</dbReference>
<gene>
    <name evidence="3" type="ordered locus">Lbys_2922</name>
</gene>
<dbReference type="InterPro" id="IPR011990">
    <property type="entry name" value="TPR-like_helical_dom_sf"/>
</dbReference>
<dbReference type="OrthoDB" id="1490552at2"/>
<dbReference type="SUPFAM" id="SSF48452">
    <property type="entry name" value="TPR-like"/>
    <property type="match status" value="1"/>
</dbReference>
<proteinExistence type="predicted"/>
<dbReference type="Proteomes" id="UP000007435">
    <property type="component" value="Chromosome"/>
</dbReference>
<dbReference type="SMART" id="SM00028">
    <property type="entry name" value="TPR"/>
    <property type="match status" value="3"/>
</dbReference>
<sequence>MMNSGLSPKTHFLIVTGIAVLGFVFLVSRPKTVVKDEEAKAVTSTAEEAPVHMSNPAADRLAKEIRDRHATDANPLNAYRALAEMFFQESVFDSSAYYFEQIAIANPGVSNWLRAGDAYLQAYSLALNPAKIEDLAAKTRDAYSQALKFDPASLHAKTNSALTYVNSATPMRAISILREVLDQQPNYLPAVLALGKLSMQSGQFDKAVDRFKEVLKIDKDNIEGKMGLAYSYIELGKTNDAKVLLQEILDADIDPIVKDEVRKTLNNLK</sequence>
<organism evidence="3 4">
    <name type="scientific">Leadbetterella byssophila (strain DSM 17132 / JCM 16389 / KACC 11308 / NBRC 106382 / 4M15)</name>
    <dbReference type="NCBI Taxonomy" id="649349"/>
    <lineage>
        <taxon>Bacteria</taxon>
        <taxon>Pseudomonadati</taxon>
        <taxon>Bacteroidota</taxon>
        <taxon>Cytophagia</taxon>
        <taxon>Cytophagales</taxon>
        <taxon>Leadbetterellaceae</taxon>
        <taxon>Leadbetterella</taxon>
    </lineage>
</organism>
<dbReference type="HOGENOM" id="CLU_084740_0_0_10"/>
<feature type="transmembrane region" description="Helical" evidence="2">
    <location>
        <begin position="12"/>
        <end position="28"/>
    </location>
</feature>
<dbReference type="AlphaFoldDB" id="E4RSL4"/>
<name>E4RSL4_LEAB4</name>
<protein>
    <submittedName>
        <fullName evidence="3">Tetratricopeptide domain protein</fullName>
    </submittedName>
</protein>
<reference evidence="3 4" key="2">
    <citation type="journal article" date="2011" name="Stand. Genomic Sci.">
        <title>Complete genome sequence of Leadbetterella byssophila type strain (4M15).</title>
        <authorList>
            <person name="Abt B."/>
            <person name="Teshima H."/>
            <person name="Lucas S."/>
            <person name="Lapidus A."/>
            <person name="Del Rio T.G."/>
            <person name="Nolan M."/>
            <person name="Tice H."/>
            <person name="Cheng J.F."/>
            <person name="Pitluck S."/>
            <person name="Liolios K."/>
            <person name="Pagani I."/>
            <person name="Ivanova N."/>
            <person name="Mavromatis K."/>
            <person name="Pati A."/>
            <person name="Tapia R."/>
            <person name="Han C."/>
            <person name="Goodwin L."/>
            <person name="Chen A."/>
            <person name="Palaniappan K."/>
            <person name="Land M."/>
            <person name="Hauser L."/>
            <person name="Chang Y.J."/>
            <person name="Jeffries C.D."/>
            <person name="Rohde M."/>
            <person name="Goker M."/>
            <person name="Tindall B.J."/>
            <person name="Detter J.C."/>
            <person name="Woyke T."/>
            <person name="Bristow J."/>
            <person name="Eisen J.A."/>
            <person name="Markowitz V."/>
            <person name="Hugenholtz P."/>
            <person name="Klenk H.P."/>
            <person name="Kyrpides N.C."/>
        </authorList>
    </citation>
    <scope>NUCLEOTIDE SEQUENCE [LARGE SCALE GENOMIC DNA]</scope>
    <source>
        <strain evidence="4">DSM 17132 / JCM 16389 / KACC 11308 / NBRC 106382 / 4M15</strain>
    </source>
</reference>
<reference key="1">
    <citation type="submission" date="2010-11" db="EMBL/GenBank/DDBJ databases">
        <title>The complete genome of Leadbetterella byssophila DSM 17132.</title>
        <authorList>
            <consortium name="US DOE Joint Genome Institute (JGI-PGF)"/>
            <person name="Lucas S."/>
            <person name="Copeland A."/>
            <person name="Lapidus A."/>
            <person name="Glavina del Rio T."/>
            <person name="Dalin E."/>
            <person name="Tice H."/>
            <person name="Bruce D."/>
            <person name="Goodwin L."/>
            <person name="Pitluck S."/>
            <person name="Kyrpides N."/>
            <person name="Mavromatis K."/>
            <person name="Ivanova N."/>
            <person name="Teshima H."/>
            <person name="Brettin T."/>
            <person name="Detter J.C."/>
            <person name="Han C."/>
            <person name="Tapia R."/>
            <person name="Land M."/>
            <person name="Hauser L."/>
            <person name="Markowitz V."/>
            <person name="Cheng J.-F."/>
            <person name="Hugenholtz P."/>
            <person name="Woyke T."/>
            <person name="Wu D."/>
            <person name="Tindall B."/>
            <person name="Pomrenke H.G."/>
            <person name="Brambilla E."/>
            <person name="Klenk H.-P."/>
            <person name="Eisen J.A."/>
        </authorList>
    </citation>
    <scope>NUCLEOTIDE SEQUENCE [LARGE SCALE GENOMIC DNA]</scope>
    <source>
        <strain>DSM 17132</strain>
    </source>
</reference>
<dbReference type="EMBL" id="CP002305">
    <property type="protein sequence ID" value="ADQ18584.1"/>
    <property type="molecule type" value="Genomic_DNA"/>
</dbReference>
<evidence type="ECO:0000313" key="3">
    <source>
        <dbReference type="EMBL" id="ADQ18584.1"/>
    </source>
</evidence>
<dbReference type="RefSeq" id="WP_013409616.1">
    <property type="nucleotide sequence ID" value="NC_014655.1"/>
</dbReference>
<keyword evidence="1" id="KW-0802">TPR repeat</keyword>
<dbReference type="KEGG" id="lby:Lbys_2922"/>
<keyword evidence="2" id="KW-0812">Transmembrane</keyword>
<dbReference type="STRING" id="649349.Lbys_2922"/>
<keyword evidence="4" id="KW-1185">Reference proteome</keyword>